<proteinExistence type="predicted"/>
<accession>A0ACC2JTU4</accession>
<dbReference type="Proteomes" id="UP001153332">
    <property type="component" value="Unassembled WGS sequence"/>
</dbReference>
<sequence>MLATRRFEPEQSPWSSKLKTAFHKPTSSRMSSYDGSLSTQPDWQGHYSFLPPVESSVFGPSYEQASSSSNDNDAASQQRSSSAQNTNLDAHGQTSSSTLSSPTNHHRIPDPLGLRQPKNEPTSQEQPSISGISYAIKTESAQEDPLTVIESSQPTVERDPIISGPSAEQNIQASFGVGSNVETIPGKEEDDDVLDDDDMIEGDGDVEGEGEDETPSQPQTAAERTAARRKMKRFRLTHQQTRFLMSEFAKQPHPDAAHRERLSREIPGLSPRQVQVWFQNRRAKIKRMTADDRDRMIKMRAVPDDFDNVQALHSPYGAVHALGTPITPPVDFGSTPYTDQIIRPLLVDTMRRDNDDHLSPTGLSPAFGSIGFTPSGTMGSSDILSPLSPSSNDRGYYSSHLANPLAGSSRASNPFPRQNSMDSGVQIHSQARQHIRPIQPLSLRETMSRSRSDTLHSPLRASMSWKGDSIDYANYSGGGSSSPGAGRHTSVYQSDPIGSSAGGTLGYDTGSYTTSGLQSPTTNINYSSLQQPSQTRSRLRAASATLPLGLDLRHQYRSFSSSHSLQPSSHSSTPRAASTAPYGTPSSYSMSFPSAPLTAPIEYSLPRTPSIRSSVHDYSIPQMSAPIAPPHDFTQALHGNISGSTSRTPMRDAFAGGALTLGQTQGSNVKGEEHSPDGLGGPNNSLKRKRSSFSLSQPPHTSSSSQSSQPYGHTNQ</sequence>
<name>A0ACC2JTU4_9PEZI</name>
<evidence type="ECO:0000313" key="2">
    <source>
        <dbReference type="Proteomes" id="UP001153332"/>
    </source>
</evidence>
<gene>
    <name evidence="1" type="ORF">O1611_g2796</name>
</gene>
<protein>
    <submittedName>
        <fullName evidence="1">Uncharacterized protein</fullName>
    </submittedName>
</protein>
<organism evidence="1 2">
    <name type="scientific">Lasiodiplodia mahajangana</name>
    <dbReference type="NCBI Taxonomy" id="1108764"/>
    <lineage>
        <taxon>Eukaryota</taxon>
        <taxon>Fungi</taxon>
        <taxon>Dikarya</taxon>
        <taxon>Ascomycota</taxon>
        <taxon>Pezizomycotina</taxon>
        <taxon>Dothideomycetes</taxon>
        <taxon>Dothideomycetes incertae sedis</taxon>
        <taxon>Botryosphaeriales</taxon>
        <taxon>Botryosphaeriaceae</taxon>
        <taxon>Lasiodiplodia</taxon>
    </lineage>
</organism>
<dbReference type="EMBL" id="JAPUUL010000414">
    <property type="protein sequence ID" value="KAJ8130831.1"/>
    <property type="molecule type" value="Genomic_DNA"/>
</dbReference>
<evidence type="ECO:0000313" key="1">
    <source>
        <dbReference type="EMBL" id="KAJ8130831.1"/>
    </source>
</evidence>
<reference evidence="1" key="1">
    <citation type="submission" date="2022-12" db="EMBL/GenBank/DDBJ databases">
        <title>Genome Sequence of Lasiodiplodia mahajangana.</title>
        <authorList>
            <person name="Buettner E."/>
        </authorList>
    </citation>
    <scope>NUCLEOTIDE SEQUENCE</scope>
    <source>
        <strain evidence="1">VT137</strain>
    </source>
</reference>
<keyword evidence="2" id="KW-1185">Reference proteome</keyword>
<comment type="caution">
    <text evidence="1">The sequence shown here is derived from an EMBL/GenBank/DDBJ whole genome shotgun (WGS) entry which is preliminary data.</text>
</comment>